<keyword evidence="2" id="KW-1185">Reference proteome</keyword>
<dbReference type="EMBL" id="JAMXLR010000061">
    <property type="protein sequence ID" value="MCO6045799.1"/>
    <property type="molecule type" value="Genomic_DNA"/>
</dbReference>
<protein>
    <submittedName>
        <fullName evidence="1">Uncharacterized protein</fullName>
    </submittedName>
</protein>
<accession>A0A9X2FG82</accession>
<gene>
    <name evidence="1" type="ORF">NG895_18020</name>
</gene>
<dbReference type="RefSeq" id="WP_252853910.1">
    <property type="nucleotide sequence ID" value="NZ_JAMXLR010000061.1"/>
</dbReference>
<dbReference type="Proteomes" id="UP001155241">
    <property type="component" value="Unassembled WGS sequence"/>
</dbReference>
<name>A0A9X2FG82_9BACT</name>
<comment type="caution">
    <text evidence="1">The sequence shown here is derived from an EMBL/GenBank/DDBJ whole genome shotgun (WGS) entry which is preliminary data.</text>
</comment>
<evidence type="ECO:0000313" key="2">
    <source>
        <dbReference type="Proteomes" id="UP001155241"/>
    </source>
</evidence>
<organism evidence="1 2">
    <name type="scientific">Aeoliella straminimaris</name>
    <dbReference type="NCBI Taxonomy" id="2954799"/>
    <lineage>
        <taxon>Bacteria</taxon>
        <taxon>Pseudomonadati</taxon>
        <taxon>Planctomycetota</taxon>
        <taxon>Planctomycetia</taxon>
        <taxon>Pirellulales</taxon>
        <taxon>Lacipirellulaceae</taxon>
        <taxon>Aeoliella</taxon>
    </lineage>
</organism>
<dbReference type="AlphaFoldDB" id="A0A9X2FG82"/>
<proteinExistence type="predicted"/>
<sequence length="65" mass="7733">MAEPLTKSQQQLRGMQVRDMSIEELKDWIVACDRMEVWVKPNKVRRSWKDAREEAEAELFRRLGG</sequence>
<reference evidence="1" key="1">
    <citation type="submission" date="2022-06" db="EMBL/GenBank/DDBJ databases">
        <title>Aeoliella straminimaris, a novel planctomycete from sediments.</title>
        <authorList>
            <person name="Vitorino I.R."/>
            <person name="Lage O.M."/>
        </authorList>
    </citation>
    <scope>NUCLEOTIDE SEQUENCE</scope>
    <source>
        <strain evidence="1">ICT_H6.2</strain>
    </source>
</reference>
<evidence type="ECO:0000313" key="1">
    <source>
        <dbReference type="EMBL" id="MCO6045799.1"/>
    </source>
</evidence>